<evidence type="ECO:0000259" key="4">
    <source>
        <dbReference type="SMART" id="SM00140"/>
    </source>
</evidence>
<dbReference type="GO" id="GO:0005163">
    <property type="term" value="F:nerve growth factor receptor binding"/>
    <property type="evidence" value="ECO:0007669"/>
    <property type="project" value="TreeGrafter"/>
</dbReference>
<sequence length="157" mass="17737">DNSHPRPRHWRPRSVCESQNYWSHKTTAVDQKGNTVSVLQEIQTQRGPIQQYFYETRCVQRTPGWSGEETGVQGASCLGVDRKQWNSKCIAKQSFVRALTKYGSSVGWRWIRIDSSCVCVLMSRTNSRGGRRWCPGGGGAEGGRGREVCSKWRTVKG</sequence>
<evidence type="ECO:0000256" key="3">
    <source>
        <dbReference type="ARBA" id="ARBA00023030"/>
    </source>
</evidence>
<dbReference type="GO" id="GO:0030424">
    <property type="term" value="C:axon"/>
    <property type="evidence" value="ECO:0007669"/>
    <property type="project" value="TreeGrafter"/>
</dbReference>
<dbReference type="GO" id="GO:0008083">
    <property type="term" value="F:growth factor activity"/>
    <property type="evidence" value="ECO:0007669"/>
    <property type="project" value="UniProtKB-KW"/>
</dbReference>
<proteinExistence type="inferred from homology"/>
<dbReference type="SMART" id="SM00140">
    <property type="entry name" value="NGF"/>
    <property type="match status" value="1"/>
</dbReference>
<evidence type="ECO:0000313" key="5">
    <source>
        <dbReference type="Ensembl" id="ENSNMLP00000022438.1"/>
    </source>
</evidence>
<evidence type="ECO:0000313" key="6">
    <source>
        <dbReference type="Proteomes" id="UP000694523"/>
    </source>
</evidence>
<name>A0A8C6TPR7_9GOBI</name>
<dbReference type="PRINTS" id="PR00268">
    <property type="entry name" value="NGF"/>
</dbReference>
<dbReference type="PROSITE" id="PS00248">
    <property type="entry name" value="NGF_1"/>
    <property type="match status" value="1"/>
</dbReference>
<evidence type="ECO:0000256" key="1">
    <source>
        <dbReference type="ARBA" id="ARBA00010783"/>
    </source>
</evidence>
<dbReference type="GO" id="GO:0008021">
    <property type="term" value="C:synaptic vesicle"/>
    <property type="evidence" value="ECO:0007669"/>
    <property type="project" value="TreeGrafter"/>
</dbReference>
<dbReference type="AlphaFoldDB" id="A0A8C6TPR7"/>
<dbReference type="GO" id="GO:0048812">
    <property type="term" value="P:neuron projection morphogenesis"/>
    <property type="evidence" value="ECO:0007669"/>
    <property type="project" value="TreeGrafter"/>
</dbReference>
<evidence type="ECO:0000256" key="2">
    <source>
        <dbReference type="ARBA" id="ARBA00018008"/>
    </source>
</evidence>
<reference evidence="5" key="2">
    <citation type="submission" date="2025-09" db="UniProtKB">
        <authorList>
            <consortium name="Ensembl"/>
        </authorList>
    </citation>
    <scope>IDENTIFICATION</scope>
</reference>
<dbReference type="Ensembl" id="ENSNMLT00000025121.1">
    <property type="protein sequence ID" value="ENSNMLP00000022438.1"/>
    <property type="gene ID" value="ENSNMLG00000014491.1"/>
</dbReference>
<reference evidence="5" key="1">
    <citation type="submission" date="2025-08" db="UniProtKB">
        <authorList>
            <consortium name="Ensembl"/>
        </authorList>
    </citation>
    <scope>IDENTIFICATION</scope>
</reference>
<keyword evidence="3" id="KW-0339">Growth factor</keyword>
<dbReference type="InterPro" id="IPR029034">
    <property type="entry name" value="Cystine-knot_cytokine"/>
</dbReference>
<keyword evidence="6" id="KW-1185">Reference proteome</keyword>
<dbReference type="GO" id="GO:0030425">
    <property type="term" value="C:dendrite"/>
    <property type="evidence" value="ECO:0007669"/>
    <property type="project" value="TreeGrafter"/>
</dbReference>
<dbReference type="GO" id="GO:0021675">
    <property type="term" value="P:nerve development"/>
    <property type="evidence" value="ECO:0007669"/>
    <property type="project" value="TreeGrafter"/>
</dbReference>
<dbReference type="GO" id="GO:0043524">
    <property type="term" value="P:negative regulation of neuron apoptotic process"/>
    <property type="evidence" value="ECO:0007669"/>
    <property type="project" value="TreeGrafter"/>
</dbReference>
<comment type="similarity">
    <text evidence="1">Belongs to the NGF-beta family.</text>
</comment>
<dbReference type="Pfam" id="PF00243">
    <property type="entry name" value="NGF"/>
    <property type="match status" value="1"/>
</dbReference>
<feature type="domain" description="Nerve growth factor-related" evidence="4">
    <location>
        <begin position="14"/>
        <end position="120"/>
    </location>
</feature>
<dbReference type="PANTHER" id="PTHR11589">
    <property type="entry name" value="NERVE GROWTH FACTOR NGF -RELATED"/>
    <property type="match status" value="1"/>
</dbReference>
<accession>A0A8C6TPR7</accession>
<dbReference type="InterPro" id="IPR020408">
    <property type="entry name" value="Nerve_growth_factor-like"/>
</dbReference>
<dbReference type="PANTHER" id="PTHR11589:SF8">
    <property type="entry name" value="NEUROTROPHIN-4"/>
    <property type="match status" value="1"/>
</dbReference>
<dbReference type="GO" id="GO:0007169">
    <property type="term" value="P:cell surface receptor protein tyrosine kinase signaling pathway"/>
    <property type="evidence" value="ECO:0007669"/>
    <property type="project" value="TreeGrafter"/>
</dbReference>
<dbReference type="GO" id="GO:0038180">
    <property type="term" value="P:nerve growth factor signaling pathway"/>
    <property type="evidence" value="ECO:0007669"/>
    <property type="project" value="TreeGrafter"/>
</dbReference>
<dbReference type="InterPro" id="IPR002072">
    <property type="entry name" value="Nerve_growth_factor-rel"/>
</dbReference>
<dbReference type="SUPFAM" id="SSF57501">
    <property type="entry name" value="Cystine-knot cytokines"/>
    <property type="match status" value="1"/>
</dbReference>
<dbReference type="Gene3D" id="2.10.90.10">
    <property type="entry name" value="Cystine-knot cytokines"/>
    <property type="match status" value="1"/>
</dbReference>
<dbReference type="PROSITE" id="PS50270">
    <property type="entry name" value="NGF_2"/>
    <property type="match status" value="1"/>
</dbReference>
<protein>
    <recommendedName>
        <fullName evidence="2">Neurotrophin-4</fullName>
    </recommendedName>
</protein>
<dbReference type="GO" id="GO:0050804">
    <property type="term" value="P:modulation of chemical synaptic transmission"/>
    <property type="evidence" value="ECO:0007669"/>
    <property type="project" value="TreeGrafter"/>
</dbReference>
<organism evidence="5 6">
    <name type="scientific">Neogobius melanostomus</name>
    <name type="common">round goby</name>
    <dbReference type="NCBI Taxonomy" id="47308"/>
    <lineage>
        <taxon>Eukaryota</taxon>
        <taxon>Metazoa</taxon>
        <taxon>Chordata</taxon>
        <taxon>Craniata</taxon>
        <taxon>Vertebrata</taxon>
        <taxon>Euteleostomi</taxon>
        <taxon>Actinopterygii</taxon>
        <taxon>Neopterygii</taxon>
        <taxon>Teleostei</taxon>
        <taxon>Neoteleostei</taxon>
        <taxon>Acanthomorphata</taxon>
        <taxon>Gobiaria</taxon>
        <taxon>Gobiiformes</taxon>
        <taxon>Gobioidei</taxon>
        <taxon>Gobiidae</taxon>
        <taxon>Benthophilinae</taxon>
        <taxon>Neogobiini</taxon>
        <taxon>Neogobius</taxon>
    </lineage>
</organism>
<dbReference type="GO" id="GO:0005615">
    <property type="term" value="C:extracellular space"/>
    <property type="evidence" value="ECO:0007669"/>
    <property type="project" value="TreeGrafter"/>
</dbReference>
<dbReference type="Proteomes" id="UP000694523">
    <property type="component" value="Unplaced"/>
</dbReference>
<dbReference type="InterPro" id="IPR019846">
    <property type="entry name" value="Nerve_growth_factor_CS"/>
</dbReference>